<proteinExistence type="predicted"/>
<feature type="domain" description="Tf2-1-like SH3-like" evidence="1">
    <location>
        <begin position="17"/>
        <end position="80"/>
    </location>
</feature>
<evidence type="ECO:0000313" key="2">
    <source>
        <dbReference type="Proteomes" id="UP001652660"/>
    </source>
</evidence>
<dbReference type="Pfam" id="PF24626">
    <property type="entry name" value="SH3_Tf2-1"/>
    <property type="match status" value="1"/>
</dbReference>
<dbReference type="PANTHER" id="PTHR46148:SF52">
    <property type="entry name" value="OS04G0603800 PROTEIN"/>
    <property type="match status" value="1"/>
</dbReference>
<name>A0ABM4UY97_COFAR</name>
<sequence length="150" mass="17078">MKQFADRHRTDRAFAEGNWVYLKLQAYRQTTVAVRKNLKLAAKYYGPYQIEKRVGAVAYKLKLPSGAAIHPVFHVSLLKPSTKGAPASTILPQPSEEGSFAIIPSSILDRRWIDRGGHKVEQILVQWKDDATWEDLSVIRSQFPDFNPRD</sequence>
<accession>A0ABM4UY97</accession>
<keyword evidence="2" id="KW-1185">Reference proteome</keyword>
<dbReference type="GeneID" id="140009795"/>
<organism evidence="2 3">
    <name type="scientific">Coffea arabica</name>
    <name type="common">Arabian coffee</name>
    <dbReference type="NCBI Taxonomy" id="13443"/>
    <lineage>
        <taxon>Eukaryota</taxon>
        <taxon>Viridiplantae</taxon>
        <taxon>Streptophyta</taxon>
        <taxon>Embryophyta</taxon>
        <taxon>Tracheophyta</taxon>
        <taxon>Spermatophyta</taxon>
        <taxon>Magnoliopsida</taxon>
        <taxon>eudicotyledons</taxon>
        <taxon>Gunneridae</taxon>
        <taxon>Pentapetalae</taxon>
        <taxon>asterids</taxon>
        <taxon>lamiids</taxon>
        <taxon>Gentianales</taxon>
        <taxon>Rubiaceae</taxon>
        <taxon>Ixoroideae</taxon>
        <taxon>Gardenieae complex</taxon>
        <taxon>Bertiereae - Coffeeae clade</taxon>
        <taxon>Coffeeae</taxon>
        <taxon>Coffea</taxon>
    </lineage>
</organism>
<dbReference type="Proteomes" id="UP001652660">
    <property type="component" value="Chromosome 6e"/>
</dbReference>
<dbReference type="RefSeq" id="XP_071912219.1">
    <property type="nucleotide sequence ID" value="XM_072056118.1"/>
</dbReference>
<dbReference type="InterPro" id="IPR056924">
    <property type="entry name" value="SH3_Tf2-1"/>
</dbReference>
<protein>
    <recommendedName>
        <fullName evidence="1">Tf2-1-like SH3-like domain-containing protein</fullName>
    </recommendedName>
</protein>
<gene>
    <name evidence="3" type="primary">LOC140009795</name>
</gene>
<evidence type="ECO:0000313" key="3">
    <source>
        <dbReference type="RefSeq" id="XP_071912219.1"/>
    </source>
</evidence>
<reference evidence="3" key="1">
    <citation type="submission" date="2025-08" db="UniProtKB">
        <authorList>
            <consortium name="RefSeq"/>
        </authorList>
    </citation>
    <scope>IDENTIFICATION</scope>
    <source>
        <tissue evidence="3">Leaves</tissue>
    </source>
</reference>
<dbReference type="PANTHER" id="PTHR46148">
    <property type="entry name" value="CHROMO DOMAIN-CONTAINING PROTEIN"/>
    <property type="match status" value="1"/>
</dbReference>
<dbReference type="InterPro" id="IPR016197">
    <property type="entry name" value="Chromo-like_dom_sf"/>
</dbReference>
<evidence type="ECO:0000259" key="1">
    <source>
        <dbReference type="Pfam" id="PF24626"/>
    </source>
</evidence>
<dbReference type="SUPFAM" id="SSF54160">
    <property type="entry name" value="Chromo domain-like"/>
    <property type="match status" value="1"/>
</dbReference>